<reference evidence="1" key="1">
    <citation type="submission" date="2018-05" db="EMBL/GenBank/DDBJ databases">
        <authorList>
            <person name="Lanie J.A."/>
            <person name="Ng W.-L."/>
            <person name="Kazmierczak K.M."/>
            <person name="Andrzejewski T.M."/>
            <person name="Davidsen T.M."/>
            <person name="Wayne K.J."/>
            <person name="Tettelin H."/>
            <person name="Glass J.I."/>
            <person name="Rusch D."/>
            <person name="Podicherti R."/>
            <person name="Tsui H.-C.T."/>
            <person name="Winkler M.E."/>
        </authorList>
    </citation>
    <scope>NUCLEOTIDE SEQUENCE</scope>
</reference>
<sequence length="27" mass="3223">MKRLFSIFLFSLSFNLWLEAAADSKWT</sequence>
<dbReference type="EMBL" id="UINC01067991">
    <property type="protein sequence ID" value="SVC00209.1"/>
    <property type="molecule type" value="Genomic_DNA"/>
</dbReference>
<proteinExistence type="predicted"/>
<protein>
    <submittedName>
        <fullName evidence="1">Uncharacterized protein</fullName>
    </submittedName>
</protein>
<feature type="non-terminal residue" evidence="1">
    <location>
        <position position="27"/>
    </location>
</feature>
<accession>A0A382ILQ0</accession>
<dbReference type="AlphaFoldDB" id="A0A382ILQ0"/>
<gene>
    <name evidence="1" type="ORF">METZ01_LOCUS253063</name>
</gene>
<name>A0A382ILQ0_9ZZZZ</name>
<organism evidence="1">
    <name type="scientific">marine metagenome</name>
    <dbReference type="NCBI Taxonomy" id="408172"/>
    <lineage>
        <taxon>unclassified sequences</taxon>
        <taxon>metagenomes</taxon>
        <taxon>ecological metagenomes</taxon>
    </lineage>
</organism>
<evidence type="ECO:0000313" key="1">
    <source>
        <dbReference type="EMBL" id="SVC00209.1"/>
    </source>
</evidence>